<organism evidence="2 4">
    <name type="scientific">Rotaria magnacalcarata</name>
    <dbReference type="NCBI Taxonomy" id="392030"/>
    <lineage>
        <taxon>Eukaryota</taxon>
        <taxon>Metazoa</taxon>
        <taxon>Spiralia</taxon>
        <taxon>Gnathifera</taxon>
        <taxon>Rotifera</taxon>
        <taxon>Eurotatoria</taxon>
        <taxon>Bdelloidea</taxon>
        <taxon>Philodinida</taxon>
        <taxon>Philodinidae</taxon>
        <taxon>Rotaria</taxon>
    </lineage>
</organism>
<dbReference type="Proteomes" id="UP000676336">
    <property type="component" value="Unassembled WGS sequence"/>
</dbReference>
<evidence type="ECO:0000313" key="2">
    <source>
        <dbReference type="EMBL" id="CAF4227823.1"/>
    </source>
</evidence>
<dbReference type="EMBL" id="CAJOBI010075780">
    <property type="protein sequence ID" value="CAF4477425.1"/>
    <property type="molecule type" value="Genomic_DNA"/>
</dbReference>
<gene>
    <name evidence="3" type="ORF">SMN809_LOCUS33881</name>
    <name evidence="2" type="ORF">UXM345_LOCUS29467</name>
</gene>
<dbReference type="AlphaFoldDB" id="A0A820DAV3"/>
<name>A0A820DAV3_9BILA</name>
<evidence type="ECO:0000313" key="4">
    <source>
        <dbReference type="Proteomes" id="UP000663842"/>
    </source>
</evidence>
<keyword evidence="1" id="KW-1133">Transmembrane helix</keyword>
<keyword evidence="1" id="KW-0812">Transmembrane</keyword>
<accession>A0A820DAV3</accession>
<feature type="transmembrane region" description="Helical" evidence="1">
    <location>
        <begin position="70"/>
        <end position="92"/>
    </location>
</feature>
<reference evidence="2" key="1">
    <citation type="submission" date="2021-02" db="EMBL/GenBank/DDBJ databases">
        <authorList>
            <person name="Nowell W R."/>
        </authorList>
    </citation>
    <scope>NUCLEOTIDE SEQUENCE</scope>
</reference>
<keyword evidence="1" id="KW-0472">Membrane</keyword>
<evidence type="ECO:0000256" key="1">
    <source>
        <dbReference type="SAM" id="Phobius"/>
    </source>
</evidence>
<sequence length="94" mass="11163">YKLLRERVQILLFISDDKAIEDTTTDGAYYMFQIAGNAIASLRFATINLYRSLTMQKTISQDQQNFIEFLRRLAICLFYIQYSIFNIQQIFIFI</sequence>
<comment type="caution">
    <text evidence="2">The sequence shown here is derived from an EMBL/GenBank/DDBJ whole genome shotgun (WGS) entry which is preliminary data.</text>
</comment>
<protein>
    <submittedName>
        <fullName evidence="2">Uncharacterized protein</fullName>
    </submittedName>
</protein>
<dbReference type="EMBL" id="CAJOBF010007253">
    <property type="protein sequence ID" value="CAF4227823.1"/>
    <property type="molecule type" value="Genomic_DNA"/>
</dbReference>
<dbReference type="Proteomes" id="UP000663842">
    <property type="component" value="Unassembled WGS sequence"/>
</dbReference>
<feature type="non-terminal residue" evidence="2">
    <location>
        <position position="1"/>
    </location>
</feature>
<proteinExistence type="predicted"/>
<evidence type="ECO:0000313" key="3">
    <source>
        <dbReference type="EMBL" id="CAF4477425.1"/>
    </source>
</evidence>